<accession>M6W199</accession>
<dbReference type="EMBL" id="AKWF02000074">
    <property type="protein sequence ID" value="EMO62875.1"/>
    <property type="molecule type" value="Genomic_DNA"/>
</dbReference>
<sequence length="37" mass="3990">MQTPWNFLLFLLFASWAGDFLDAGGDLCSTHIGSSVA</sequence>
<reference evidence="1 2" key="1">
    <citation type="submission" date="2013-01" db="EMBL/GenBank/DDBJ databases">
        <authorList>
            <person name="Harkins D.M."/>
            <person name="Durkin A.S."/>
            <person name="Brinkac L.M."/>
            <person name="Haft D.H."/>
            <person name="Selengut J.D."/>
            <person name="Sanka R."/>
            <person name="DePew J."/>
            <person name="Purushe J."/>
            <person name="Picardeau M."/>
            <person name="Werts C."/>
            <person name="Goarant C."/>
            <person name="Vinetz J.M."/>
            <person name="Sutton G.G."/>
            <person name="Nierman W.C."/>
            <person name="Fouts D.E."/>
        </authorList>
    </citation>
    <scope>NUCLEOTIDE SEQUENCE [LARGE SCALE GENOMIC DNA]</scope>
    <source>
        <strain evidence="1 2">200901868</strain>
    </source>
</reference>
<name>M6W199_LEPBO</name>
<evidence type="ECO:0000313" key="1">
    <source>
        <dbReference type="EMBL" id="EMO62875.1"/>
    </source>
</evidence>
<evidence type="ECO:0000313" key="2">
    <source>
        <dbReference type="Proteomes" id="UP000012159"/>
    </source>
</evidence>
<organism evidence="1 2">
    <name type="scientific">Leptospira borgpetersenii serovar Pomona str. 200901868</name>
    <dbReference type="NCBI Taxonomy" id="1192866"/>
    <lineage>
        <taxon>Bacteria</taxon>
        <taxon>Pseudomonadati</taxon>
        <taxon>Spirochaetota</taxon>
        <taxon>Spirochaetia</taxon>
        <taxon>Leptospirales</taxon>
        <taxon>Leptospiraceae</taxon>
        <taxon>Leptospira</taxon>
    </lineage>
</organism>
<dbReference type="Proteomes" id="UP000012159">
    <property type="component" value="Unassembled WGS sequence"/>
</dbReference>
<gene>
    <name evidence="1" type="ORF">LEP1GSC133_4365</name>
</gene>
<comment type="caution">
    <text evidence="1">The sequence shown here is derived from an EMBL/GenBank/DDBJ whole genome shotgun (WGS) entry which is preliminary data.</text>
</comment>
<proteinExistence type="predicted"/>
<protein>
    <submittedName>
        <fullName evidence="1">Uncharacterized protein</fullName>
    </submittedName>
</protein>
<dbReference type="AlphaFoldDB" id="M6W199"/>